<dbReference type="GO" id="GO:0030246">
    <property type="term" value="F:carbohydrate binding"/>
    <property type="evidence" value="ECO:0007669"/>
    <property type="project" value="TreeGrafter"/>
</dbReference>
<dbReference type="STRING" id="262209.AWH69_01940"/>
<comment type="caution">
    <text evidence="4">The sequence shown here is derived from an EMBL/GenBank/DDBJ whole genome shotgun (WGS) entry which is preliminary data.</text>
</comment>
<evidence type="ECO:0000259" key="3">
    <source>
        <dbReference type="Pfam" id="PF13407"/>
    </source>
</evidence>
<dbReference type="InterPro" id="IPR050555">
    <property type="entry name" value="Bact_Solute-Bind_Prot2"/>
</dbReference>
<dbReference type="PANTHER" id="PTHR30036">
    <property type="entry name" value="D-XYLOSE-BINDING PERIPLASMIC PROTEIN"/>
    <property type="match status" value="1"/>
</dbReference>
<dbReference type="SUPFAM" id="SSF53822">
    <property type="entry name" value="Periplasmic binding protein-like I"/>
    <property type="match status" value="1"/>
</dbReference>
<evidence type="ECO:0000313" key="5">
    <source>
        <dbReference type="Proteomes" id="UP000076976"/>
    </source>
</evidence>
<organism evidence="4 5">
    <name type="scientific">Janibacter melonis</name>
    <dbReference type="NCBI Taxonomy" id="262209"/>
    <lineage>
        <taxon>Bacteria</taxon>
        <taxon>Bacillati</taxon>
        <taxon>Actinomycetota</taxon>
        <taxon>Actinomycetes</taxon>
        <taxon>Micrococcales</taxon>
        <taxon>Intrasporangiaceae</taxon>
        <taxon>Janibacter</taxon>
    </lineage>
</organism>
<dbReference type="CDD" id="cd06312">
    <property type="entry name" value="PBP1_ABC_sugar_binding-like"/>
    <property type="match status" value="1"/>
</dbReference>
<evidence type="ECO:0000256" key="1">
    <source>
        <dbReference type="ARBA" id="ARBA00004196"/>
    </source>
</evidence>
<keyword evidence="5" id="KW-1185">Reference proteome</keyword>
<name>A0A176QFM1_9MICO</name>
<dbReference type="AlphaFoldDB" id="A0A176QFM1"/>
<dbReference type="EMBL" id="LQZG01000001">
    <property type="protein sequence ID" value="OAB88586.1"/>
    <property type="molecule type" value="Genomic_DNA"/>
</dbReference>
<proteinExistence type="inferred from homology"/>
<feature type="domain" description="Periplasmic binding protein" evidence="3">
    <location>
        <begin position="57"/>
        <end position="300"/>
    </location>
</feature>
<evidence type="ECO:0000313" key="4">
    <source>
        <dbReference type="EMBL" id="OAB88586.1"/>
    </source>
</evidence>
<gene>
    <name evidence="4" type="ORF">AWH69_01940</name>
</gene>
<dbReference type="InterPro" id="IPR025997">
    <property type="entry name" value="SBP_2_dom"/>
</dbReference>
<comment type="similarity">
    <text evidence="2">Belongs to the bacterial solute-binding protein 2 family.</text>
</comment>
<dbReference type="GO" id="GO:0030288">
    <property type="term" value="C:outer membrane-bounded periplasmic space"/>
    <property type="evidence" value="ECO:0007669"/>
    <property type="project" value="TreeGrafter"/>
</dbReference>
<dbReference type="Gene3D" id="3.40.50.2300">
    <property type="match status" value="2"/>
</dbReference>
<dbReference type="Proteomes" id="UP000076976">
    <property type="component" value="Unassembled WGS sequence"/>
</dbReference>
<dbReference type="PANTHER" id="PTHR30036:SF7">
    <property type="entry name" value="ABC TRANSPORTER PERIPLASMIC-BINDING PROTEIN YPHF"/>
    <property type="match status" value="1"/>
</dbReference>
<comment type="subcellular location">
    <subcellularLocation>
        <location evidence="1">Cell envelope</location>
    </subcellularLocation>
</comment>
<dbReference type="InterPro" id="IPR028082">
    <property type="entry name" value="Peripla_BP_I"/>
</dbReference>
<dbReference type="PROSITE" id="PS51257">
    <property type="entry name" value="PROKAR_LIPOPROTEIN"/>
    <property type="match status" value="1"/>
</dbReference>
<sequence length="332" mass="34438">MERETTMSRPRRTTLVAGAAVLALGLAACSSSGGKQESDDSSGAAGNAGTPTMTVALITHSGPGDTFWDQVRAGAEDAAKKDNVKLEYSADPEGSAQANLVQQAIDKKVDAIAVTLAKPEAMKSTVEAATEAGIPVVALNGGMDDWKQMGALSFFGQDDELAGEAAGTRLKDEGAGKTLCVIHEQGNVGLEARCDGVAKTFGDSEKIYVTGTDTANVQSTITAKLQQDSSITNVLTLGAPFALIADKSVDEAGSKATISTFDLNDDALKAIKEGTITWAVDQQPYVQGYMAVDSLWLKVQQGAEVGGGQPVYTGPAFIDKDNVDALLKSEGE</sequence>
<reference evidence="4 5" key="1">
    <citation type="submission" date="2016-01" db="EMBL/GenBank/DDBJ databases">
        <title>Janibacter melonis strain CD11_4 genome sequencing and assembly.</title>
        <authorList>
            <person name="Nair G.R."/>
            <person name="Kaur G."/>
            <person name="Chander A.M."/>
            <person name="Mayilraj S."/>
        </authorList>
    </citation>
    <scope>NUCLEOTIDE SEQUENCE [LARGE SCALE GENOMIC DNA]</scope>
    <source>
        <strain evidence="4 5">CD11-4</strain>
    </source>
</reference>
<accession>A0A176QFM1</accession>
<protein>
    <submittedName>
        <fullName evidence="4">Sugar ABC transporter substrate-binding protein</fullName>
    </submittedName>
</protein>
<dbReference type="Pfam" id="PF13407">
    <property type="entry name" value="Peripla_BP_4"/>
    <property type="match status" value="1"/>
</dbReference>
<evidence type="ECO:0000256" key="2">
    <source>
        <dbReference type="ARBA" id="ARBA00007639"/>
    </source>
</evidence>